<name>A0ABP0GDJ9_CLALP</name>
<dbReference type="EMBL" id="CAWYQH010000108">
    <property type="protein sequence ID" value="CAK8689028.1"/>
    <property type="molecule type" value="Genomic_DNA"/>
</dbReference>
<evidence type="ECO:0000313" key="2">
    <source>
        <dbReference type="Proteomes" id="UP001642483"/>
    </source>
</evidence>
<proteinExistence type="predicted"/>
<sequence length="267" mass="31308">MKVVVAGFSKTGTKSMQAALIELDYKVYDSVDSFWFHGNQWNKIFTTGGCIEDFKAMYENIDAVTDFPACFFWEEISSVFPECKIILTVRDEDSWWKSQNAQISEIKNNWAFQLMQILSPTGWKFFRYLQLLFACCYGICLRHPFDYKTRNKMVSVHPFRRHQTYCLQRAPKDRLLVYHINEGWEPLCKFLGKEIPNTTFPHQNKGATIVAKLMKTHPSFVRMQREMLVSLSVLVSLGAFSAYKLYTSEKWGLFPSLFNAFSKLKWW</sequence>
<dbReference type="Pfam" id="PF17784">
    <property type="entry name" value="Sulfotransfer_4"/>
    <property type="match status" value="1"/>
</dbReference>
<comment type="caution">
    <text evidence="1">The sequence shown here is derived from an EMBL/GenBank/DDBJ whole genome shotgun (WGS) entry which is preliminary data.</text>
</comment>
<dbReference type="Gene3D" id="3.40.50.300">
    <property type="entry name" value="P-loop containing nucleotide triphosphate hydrolases"/>
    <property type="match status" value="1"/>
</dbReference>
<evidence type="ECO:0000313" key="1">
    <source>
        <dbReference type="EMBL" id="CAK8689028.1"/>
    </source>
</evidence>
<protein>
    <submittedName>
        <fullName evidence="1">Uncharacterized protein</fullName>
    </submittedName>
</protein>
<keyword evidence="2" id="KW-1185">Reference proteome</keyword>
<accession>A0ABP0GDJ9</accession>
<dbReference type="SUPFAM" id="SSF52540">
    <property type="entry name" value="P-loop containing nucleoside triphosphate hydrolases"/>
    <property type="match status" value="1"/>
</dbReference>
<dbReference type="PANTHER" id="PTHR36978:SF4">
    <property type="entry name" value="P-LOOP CONTAINING NUCLEOSIDE TRIPHOSPHATE HYDROLASE PROTEIN"/>
    <property type="match status" value="1"/>
</dbReference>
<dbReference type="Proteomes" id="UP001642483">
    <property type="component" value="Unassembled WGS sequence"/>
</dbReference>
<dbReference type="InterPro" id="IPR027417">
    <property type="entry name" value="P-loop_NTPase"/>
</dbReference>
<reference evidence="1 2" key="1">
    <citation type="submission" date="2024-02" db="EMBL/GenBank/DDBJ databases">
        <authorList>
            <person name="Daric V."/>
            <person name="Darras S."/>
        </authorList>
    </citation>
    <scope>NUCLEOTIDE SEQUENCE [LARGE SCALE GENOMIC DNA]</scope>
</reference>
<organism evidence="1 2">
    <name type="scientific">Clavelina lepadiformis</name>
    <name type="common">Light-bulb sea squirt</name>
    <name type="synonym">Ascidia lepadiformis</name>
    <dbReference type="NCBI Taxonomy" id="159417"/>
    <lineage>
        <taxon>Eukaryota</taxon>
        <taxon>Metazoa</taxon>
        <taxon>Chordata</taxon>
        <taxon>Tunicata</taxon>
        <taxon>Ascidiacea</taxon>
        <taxon>Aplousobranchia</taxon>
        <taxon>Clavelinidae</taxon>
        <taxon>Clavelina</taxon>
    </lineage>
</organism>
<dbReference type="PANTHER" id="PTHR36978">
    <property type="entry name" value="P-LOOP CONTAINING NUCLEOTIDE TRIPHOSPHATE HYDROLASE"/>
    <property type="match status" value="1"/>
</dbReference>
<dbReference type="InterPro" id="IPR040632">
    <property type="entry name" value="Sulfotransfer_4"/>
</dbReference>
<gene>
    <name evidence="1" type="ORF">CVLEPA_LOCUS21016</name>
</gene>